<dbReference type="Gene3D" id="1.10.10.10">
    <property type="entry name" value="Winged helix-like DNA-binding domain superfamily/Winged helix DNA-binding domain"/>
    <property type="match status" value="1"/>
</dbReference>
<keyword evidence="3" id="KW-1185">Reference proteome</keyword>
<dbReference type="AlphaFoldDB" id="A0A2W2EH54"/>
<dbReference type="OrthoDB" id="3239785at2"/>
<proteinExistence type="predicted"/>
<dbReference type="Proteomes" id="UP000249304">
    <property type="component" value="Unassembled WGS sequence"/>
</dbReference>
<accession>A0A2W2EH54</accession>
<dbReference type="InterPro" id="IPR036388">
    <property type="entry name" value="WH-like_DNA-bd_sf"/>
</dbReference>
<organism evidence="2 3">
    <name type="scientific">Nonomuraea aridisoli</name>
    <dbReference type="NCBI Taxonomy" id="2070368"/>
    <lineage>
        <taxon>Bacteria</taxon>
        <taxon>Bacillati</taxon>
        <taxon>Actinomycetota</taxon>
        <taxon>Actinomycetes</taxon>
        <taxon>Streptosporangiales</taxon>
        <taxon>Streptosporangiaceae</taxon>
        <taxon>Nonomuraea</taxon>
    </lineage>
</organism>
<dbReference type="GO" id="GO:0003700">
    <property type="term" value="F:DNA-binding transcription factor activity"/>
    <property type="evidence" value="ECO:0007669"/>
    <property type="project" value="InterPro"/>
</dbReference>
<feature type="domain" description="HTH marR-type" evidence="1">
    <location>
        <begin position="20"/>
        <end position="120"/>
    </location>
</feature>
<dbReference type="Pfam" id="PF12802">
    <property type="entry name" value="MarR_2"/>
    <property type="match status" value="1"/>
</dbReference>
<reference evidence="2 3" key="1">
    <citation type="submission" date="2018-01" db="EMBL/GenBank/DDBJ databases">
        <title>Draft genome sequence of Nonomuraea sp. KC333.</title>
        <authorList>
            <person name="Sahin N."/>
            <person name="Saygin H."/>
            <person name="Ay H."/>
        </authorList>
    </citation>
    <scope>NUCLEOTIDE SEQUENCE [LARGE SCALE GENOMIC DNA]</scope>
    <source>
        <strain evidence="2 3">KC333</strain>
    </source>
</reference>
<dbReference type="InterPro" id="IPR036390">
    <property type="entry name" value="WH_DNA-bd_sf"/>
</dbReference>
<dbReference type="SMART" id="SM00347">
    <property type="entry name" value="HTH_MARR"/>
    <property type="match status" value="1"/>
</dbReference>
<dbReference type="SUPFAM" id="SSF46785">
    <property type="entry name" value="Winged helix' DNA-binding domain"/>
    <property type="match status" value="1"/>
</dbReference>
<name>A0A2W2EH54_9ACTN</name>
<evidence type="ECO:0000313" key="3">
    <source>
        <dbReference type="Proteomes" id="UP000249304"/>
    </source>
</evidence>
<sequence length="145" mass="16352">MSLPRQIEYETMLLWRHRDLAVDGGHLERSAYILLSRLRAEGAMSIGQLSEAFGVARSTIHRQVTAAHCAGLVDRIPDPDGGLARKFRVSAEGERRLLEERERILRGLERVLADWAPEDAAAFAGYLKRFNGSIEDISGRRWPRA</sequence>
<dbReference type="RefSeq" id="WP_111182601.1">
    <property type="nucleotide sequence ID" value="NZ_POUD01000171.1"/>
</dbReference>
<dbReference type="InterPro" id="IPR000835">
    <property type="entry name" value="HTH_MarR-typ"/>
</dbReference>
<evidence type="ECO:0000259" key="1">
    <source>
        <dbReference type="SMART" id="SM00347"/>
    </source>
</evidence>
<protein>
    <submittedName>
        <fullName evidence="2">MarR family transcriptional regulator</fullName>
    </submittedName>
</protein>
<evidence type="ECO:0000313" key="2">
    <source>
        <dbReference type="EMBL" id="PZG12940.1"/>
    </source>
</evidence>
<comment type="caution">
    <text evidence="2">The sequence shown here is derived from an EMBL/GenBank/DDBJ whole genome shotgun (WGS) entry which is preliminary data.</text>
</comment>
<gene>
    <name evidence="2" type="ORF">C1J01_31385</name>
</gene>
<dbReference type="EMBL" id="POUD01000171">
    <property type="protein sequence ID" value="PZG12940.1"/>
    <property type="molecule type" value="Genomic_DNA"/>
</dbReference>